<protein>
    <recommendedName>
        <fullName evidence="9">1,4-alpha-glucan branching enzyme GlgB</fullName>
        <ecNumber evidence="9">2.4.1.18</ecNumber>
    </recommendedName>
    <alternativeName>
        <fullName evidence="9">1,4-alpha-D-glucan:1,4-alpha-D-glucan 6-glucosyl-transferase</fullName>
    </alternativeName>
    <alternativeName>
        <fullName evidence="9">Alpha-(1-&gt;4)-glucan branching enzyme</fullName>
    </alternativeName>
    <alternativeName>
        <fullName evidence="9">Glycogen branching enzyme</fullName>
        <shortName evidence="9">BE</shortName>
    </alternativeName>
</protein>
<accession>A0A2N6VPC7</accession>
<evidence type="ECO:0000256" key="8">
    <source>
        <dbReference type="ARBA" id="ARBA00023277"/>
    </source>
</evidence>
<proteinExistence type="inferred from homology"/>
<evidence type="ECO:0000313" key="13">
    <source>
        <dbReference type="Proteomes" id="UP000235598"/>
    </source>
</evidence>
<comment type="caution">
    <text evidence="12">The sequence shown here is derived from an EMBL/GenBank/DDBJ whole genome shotgun (WGS) entry which is preliminary data.</text>
</comment>
<evidence type="ECO:0000256" key="4">
    <source>
        <dbReference type="ARBA" id="ARBA00022600"/>
    </source>
</evidence>
<evidence type="ECO:0000256" key="1">
    <source>
        <dbReference type="ARBA" id="ARBA00000826"/>
    </source>
</evidence>
<evidence type="ECO:0000256" key="2">
    <source>
        <dbReference type="ARBA" id="ARBA00004964"/>
    </source>
</evidence>
<evidence type="ECO:0000256" key="9">
    <source>
        <dbReference type="HAMAP-Rule" id="MF_00685"/>
    </source>
</evidence>
<dbReference type="HAMAP" id="MF_00685">
    <property type="entry name" value="GlgB"/>
    <property type="match status" value="1"/>
</dbReference>
<dbReference type="Pfam" id="PF02922">
    <property type="entry name" value="CBM_48"/>
    <property type="match status" value="1"/>
</dbReference>
<dbReference type="InterPro" id="IPR006048">
    <property type="entry name" value="A-amylase/branching_C"/>
</dbReference>
<gene>
    <name evidence="9" type="primary">glgB</name>
    <name evidence="12" type="ORF">CJ199_00230</name>
</gene>
<keyword evidence="5 9" id="KW-0328">Glycosyltransferase</keyword>
<dbReference type="GO" id="GO:0043169">
    <property type="term" value="F:cation binding"/>
    <property type="evidence" value="ECO:0007669"/>
    <property type="project" value="InterPro"/>
</dbReference>
<feature type="active site" description="Proton donor" evidence="9 10">
    <location>
        <position position="468"/>
    </location>
</feature>
<dbReference type="GO" id="GO:0005829">
    <property type="term" value="C:cytosol"/>
    <property type="evidence" value="ECO:0007669"/>
    <property type="project" value="TreeGrafter"/>
</dbReference>
<evidence type="ECO:0000256" key="6">
    <source>
        <dbReference type="ARBA" id="ARBA00022679"/>
    </source>
</evidence>
<dbReference type="InterPro" id="IPR017853">
    <property type="entry name" value="GH"/>
</dbReference>
<dbReference type="SUPFAM" id="SSF51011">
    <property type="entry name" value="Glycosyl hydrolase domain"/>
    <property type="match status" value="1"/>
</dbReference>
<evidence type="ECO:0000256" key="5">
    <source>
        <dbReference type="ARBA" id="ARBA00022676"/>
    </source>
</evidence>
<comment type="catalytic activity">
    <reaction evidence="1 9">
        <text>Transfers a segment of a (1-&gt;4)-alpha-D-glucan chain to a primary hydroxy group in a similar glucan chain.</text>
        <dbReference type="EC" id="2.4.1.18"/>
    </reaction>
</comment>
<dbReference type="InterPro" id="IPR013783">
    <property type="entry name" value="Ig-like_fold"/>
</dbReference>
<dbReference type="InterPro" id="IPR006407">
    <property type="entry name" value="GlgB"/>
</dbReference>
<dbReference type="FunFam" id="2.60.40.10:FF:000169">
    <property type="entry name" value="1,4-alpha-glucan branching enzyme GlgB"/>
    <property type="match status" value="1"/>
</dbReference>
<dbReference type="NCBIfam" id="NF008967">
    <property type="entry name" value="PRK12313.1"/>
    <property type="match status" value="1"/>
</dbReference>
<evidence type="ECO:0000259" key="11">
    <source>
        <dbReference type="SMART" id="SM00642"/>
    </source>
</evidence>
<reference evidence="12 13" key="1">
    <citation type="submission" date="2017-09" db="EMBL/GenBank/DDBJ databases">
        <title>Bacterial strain isolated from the female urinary microbiota.</title>
        <authorList>
            <person name="Thomas-White K."/>
            <person name="Kumar N."/>
            <person name="Forster S."/>
            <person name="Putonti C."/>
            <person name="Lawley T."/>
            <person name="Wolfe A.J."/>
        </authorList>
    </citation>
    <scope>NUCLEOTIDE SEQUENCE [LARGE SCALE GENOMIC DNA]</scope>
    <source>
        <strain evidence="12 13">UMB1301</strain>
    </source>
</reference>
<dbReference type="Gene3D" id="2.60.40.1180">
    <property type="entry name" value="Golgi alpha-mannosidase II"/>
    <property type="match status" value="1"/>
</dbReference>
<dbReference type="CDD" id="cd02855">
    <property type="entry name" value="E_set_GBE_prok_N"/>
    <property type="match status" value="1"/>
</dbReference>
<dbReference type="InterPro" id="IPR054169">
    <property type="entry name" value="GlgB_N"/>
</dbReference>
<dbReference type="InterPro" id="IPR013780">
    <property type="entry name" value="Glyco_hydro_b"/>
</dbReference>
<dbReference type="InterPro" id="IPR044143">
    <property type="entry name" value="GlgB_N_E_set_prok"/>
</dbReference>
<comment type="similarity">
    <text evidence="3 9">Belongs to the glycosyl hydrolase 13 family. GlgB subfamily.</text>
</comment>
<dbReference type="UniPathway" id="UPA00164"/>
<dbReference type="Pfam" id="PF22019">
    <property type="entry name" value="GlgB_N"/>
    <property type="match status" value="1"/>
</dbReference>
<dbReference type="SUPFAM" id="SSF51445">
    <property type="entry name" value="(Trans)glycosidases"/>
    <property type="match status" value="1"/>
</dbReference>
<dbReference type="InterPro" id="IPR006047">
    <property type="entry name" value="GH13_cat_dom"/>
</dbReference>
<comment type="subunit">
    <text evidence="9">Monomer.</text>
</comment>
<sequence length="737" mass="82751">MARDITSDSDGVTEVGPAPAEIQAVVEGRHWDPFSVLGPNADQAEVVAHIPGAERVWAVNDSESHELEPYASAPTVFRGPYVPYYRLRIQWPGGHVEERHDPYRFSPVLGEIDEYLLSEGTHHQLWRALGAHLITHEEVAGVHFAVWAPNAKRVSVVGNFNSWDHTAHPMRSRGATGVWELFIPGLGAGETYKYSILGENGQLPLKADPVGFGSEHAPHTASVVRDIDAHTWTDNDWLEVRGEAFATSAPVSIYEVHLGSWKRVRDQHGERFMSYRELADELVDYAHHMGFTHIEIMPVSEHPFDGSWGYQPIGLYAPTIRYGTPEEFQAFVDAAHARGLGVIADWVPGHFPTDSHGLGNFDGTALYEHADPRQGFHPDWNTLIFNYGRPEVLSYLVSNALYWLSEYHLDGLRVDAVASMIYLDYSRKDNEWVPNRDGGRENYEAINFLQRTNTAAYGADESVAIVAEESTAFPGVTKPVHTGGLGFGYKWNLGWMNDSLEYFAKDPVYRKYHQNQLTFGMTYAYSENYVLPISHDEVVHGKGSMYQRMPGSHEDKLGNLKLFYAYMWAFPGKKLLFMGQEFGQHHEWNHSASLDWNTLNDPGHVGVQNVVRDLNLFHRDQPAMHALDTDPRGFQWLLLEAVDDQVIAWMRRGNPGDPHVVVVLNCTPVERTNYRIAFPVPGRWHEAINTDSSHYGGANRGNCGAIDTEPVPCGTEAQSALLTLPPLSAIYFVEDQS</sequence>
<dbReference type="PANTHER" id="PTHR43651:SF3">
    <property type="entry name" value="1,4-ALPHA-GLUCAN-BRANCHING ENZYME"/>
    <property type="match status" value="1"/>
</dbReference>
<dbReference type="GO" id="GO:0005978">
    <property type="term" value="P:glycogen biosynthetic process"/>
    <property type="evidence" value="ECO:0007669"/>
    <property type="project" value="UniProtKB-UniRule"/>
</dbReference>
<dbReference type="EMBL" id="PNHK01000001">
    <property type="protein sequence ID" value="PMD05878.1"/>
    <property type="molecule type" value="Genomic_DNA"/>
</dbReference>
<dbReference type="GO" id="GO:0003844">
    <property type="term" value="F:1,4-alpha-glucan branching enzyme activity"/>
    <property type="evidence" value="ECO:0007669"/>
    <property type="project" value="UniProtKB-UniRule"/>
</dbReference>
<evidence type="ECO:0000256" key="7">
    <source>
        <dbReference type="ARBA" id="ARBA00023056"/>
    </source>
</evidence>
<comment type="pathway">
    <text evidence="2 9">Glycan biosynthesis; glycogen biosynthesis.</text>
</comment>
<evidence type="ECO:0000313" key="12">
    <source>
        <dbReference type="EMBL" id="PMD05878.1"/>
    </source>
</evidence>
<dbReference type="RefSeq" id="WP_102237537.1">
    <property type="nucleotide sequence ID" value="NZ_PNHK01000001.1"/>
</dbReference>
<feature type="domain" description="Glycosyl hydrolase family 13 catalytic" evidence="11">
    <location>
        <begin position="255"/>
        <end position="618"/>
    </location>
</feature>
<name>A0A2N6VPC7_9MICO</name>
<evidence type="ECO:0000256" key="3">
    <source>
        <dbReference type="ARBA" id="ARBA00009000"/>
    </source>
</evidence>
<dbReference type="SUPFAM" id="SSF81296">
    <property type="entry name" value="E set domains"/>
    <property type="match status" value="2"/>
</dbReference>
<dbReference type="Gene3D" id="3.20.20.80">
    <property type="entry name" value="Glycosidases"/>
    <property type="match status" value="1"/>
</dbReference>
<dbReference type="InterPro" id="IPR004193">
    <property type="entry name" value="Glyco_hydro_13_N"/>
</dbReference>
<dbReference type="OrthoDB" id="9800174at2"/>
<keyword evidence="8 9" id="KW-0119">Carbohydrate metabolism</keyword>
<dbReference type="EC" id="2.4.1.18" evidence="9"/>
<keyword evidence="6 9" id="KW-0808">Transferase</keyword>
<dbReference type="Pfam" id="PF00128">
    <property type="entry name" value="Alpha-amylase"/>
    <property type="match status" value="1"/>
</dbReference>
<keyword evidence="7 9" id="KW-0320">Glycogen biosynthesis</keyword>
<dbReference type="InterPro" id="IPR037439">
    <property type="entry name" value="Branching_enzy"/>
</dbReference>
<evidence type="ECO:0000256" key="10">
    <source>
        <dbReference type="PIRSR" id="PIRSR000463-1"/>
    </source>
</evidence>
<dbReference type="NCBIfam" id="TIGR01515">
    <property type="entry name" value="branching_enzym"/>
    <property type="match status" value="1"/>
</dbReference>
<comment type="function">
    <text evidence="9">Catalyzes the formation of the alpha-1,6-glucosidic linkages in glycogen by scission of a 1,4-alpha-linked oligosaccharide from growing alpha-1,4-glucan chains and the subsequent attachment of the oligosaccharide to the alpha-1,6 position.</text>
</comment>
<dbReference type="FunFam" id="3.20.20.80:FF:000003">
    <property type="entry name" value="1,4-alpha-glucan branching enzyme GlgB"/>
    <property type="match status" value="1"/>
</dbReference>
<dbReference type="PANTHER" id="PTHR43651">
    <property type="entry name" value="1,4-ALPHA-GLUCAN-BRANCHING ENZYME"/>
    <property type="match status" value="1"/>
</dbReference>
<dbReference type="AlphaFoldDB" id="A0A2N6VPC7"/>
<dbReference type="InterPro" id="IPR014756">
    <property type="entry name" value="Ig_E-set"/>
</dbReference>
<dbReference type="NCBIfam" id="NF003811">
    <property type="entry name" value="PRK05402.1"/>
    <property type="match status" value="1"/>
</dbReference>
<feature type="active site" description="Nucleophile" evidence="9 10">
    <location>
        <position position="415"/>
    </location>
</feature>
<dbReference type="SMART" id="SM00642">
    <property type="entry name" value="Aamy"/>
    <property type="match status" value="1"/>
</dbReference>
<keyword evidence="4 9" id="KW-0321">Glycogen metabolism</keyword>
<dbReference type="Gene3D" id="2.60.40.10">
    <property type="entry name" value="Immunoglobulins"/>
    <property type="match status" value="1"/>
</dbReference>
<dbReference type="Proteomes" id="UP000235598">
    <property type="component" value="Unassembled WGS sequence"/>
</dbReference>
<dbReference type="Pfam" id="PF02806">
    <property type="entry name" value="Alpha-amylase_C"/>
    <property type="match status" value="1"/>
</dbReference>
<dbReference type="CDD" id="cd11322">
    <property type="entry name" value="AmyAc_Glg_BE"/>
    <property type="match status" value="1"/>
</dbReference>
<dbReference type="PIRSF" id="PIRSF000463">
    <property type="entry name" value="GlgB"/>
    <property type="match status" value="1"/>
</dbReference>
<dbReference type="GO" id="GO:0004553">
    <property type="term" value="F:hydrolase activity, hydrolyzing O-glycosyl compounds"/>
    <property type="evidence" value="ECO:0007669"/>
    <property type="project" value="InterPro"/>
</dbReference>
<organism evidence="12 13">
    <name type="scientific">Brevibacterium paucivorans</name>
    <dbReference type="NCBI Taxonomy" id="170994"/>
    <lineage>
        <taxon>Bacteria</taxon>
        <taxon>Bacillati</taxon>
        <taxon>Actinomycetota</taxon>
        <taxon>Actinomycetes</taxon>
        <taxon>Micrococcales</taxon>
        <taxon>Brevibacteriaceae</taxon>
        <taxon>Brevibacterium</taxon>
    </lineage>
</organism>
<dbReference type="FunFam" id="2.60.40.1180:FF:000002">
    <property type="entry name" value="1,4-alpha-glucan branching enzyme GlgB"/>
    <property type="match status" value="1"/>
</dbReference>